<reference evidence="2" key="1">
    <citation type="journal article" date="2014" name="Genome Announc.">
        <title>Draft Genome Sequence of Lactobacillus oryzae Strain SG293T.</title>
        <authorList>
            <person name="Tanizawa Y."/>
            <person name="Fujisawa T."/>
            <person name="Mochizuki T."/>
            <person name="Kaminuma E."/>
            <person name="Nakamura Y."/>
            <person name="Tohno M."/>
        </authorList>
    </citation>
    <scope>NUCLEOTIDE SEQUENCE [LARGE SCALE GENOMIC DNA]</scope>
    <source>
        <strain evidence="2">SG293</strain>
    </source>
</reference>
<evidence type="ECO:0000313" key="3">
    <source>
        <dbReference type="Proteomes" id="UP000028700"/>
    </source>
</evidence>
<dbReference type="HAMAP" id="MF_00800">
    <property type="entry name" value="UPF0340"/>
    <property type="match status" value="1"/>
</dbReference>
<dbReference type="OrthoDB" id="9803187at2"/>
<dbReference type="Proteomes" id="UP000028700">
    <property type="component" value="Unassembled WGS sequence"/>
</dbReference>
<dbReference type="AlphaFoldDB" id="A0A081BGC4"/>
<dbReference type="Pfam" id="PF04260">
    <property type="entry name" value="DUF436"/>
    <property type="match status" value="1"/>
</dbReference>
<dbReference type="NCBIfam" id="TIGR01440">
    <property type="entry name" value="TIGR01440 family protein"/>
    <property type="match status" value="1"/>
</dbReference>
<proteinExistence type="inferred from homology"/>
<dbReference type="eggNOG" id="COG4475">
    <property type="taxonomic scope" value="Bacteria"/>
</dbReference>
<dbReference type="SUPFAM" id="SSF110710">
    <property type="entry name" value="TTHA0583/YokD-like"/>
    <property type="match status" value="1"/>
</dbReference>
<organism evidence="2 3">
    <name type="scientific">Secundilactobacillus oryzae JCM 18671</name>
    <dbReference type="NCBI Taxonomy" id="1291743"/>
    <lineage>
        <taxon>Bacteria</taxon>
        <taxon>Bacillati</taxon>
        <taxon>Bacillota</taxon>
        <taxon>Bacilli</taxon>
        <taxon>Lactobacillales</taxon>
        <taxon>Lactobacillaceae</taxon>
        <taxon>Secundilactobacillus</taxon>
    </lineage>
</organism>
<dbReference type="Gene3D" id="3.40.50.10360">
    <property type="entry name" value="Hypothetical protein TT1679"/>
    <property type="match status" value="1"/>
</dbReference>
<keyword evidence="3" id="KW-1185">Reference proteome</keyword>
<sequence>MAEIDLNQIAEETKAVLTQYFEQVTFPKNGLFVLGCTSSEVAGYKIGGYSNQAIGDAIINTILPILREKGIQLAVQGCQHINRALLVEREVAEQRGYEIVTVYPSLHAGGAAQIAAYHAFQDPVEVEHIVADGGLDIGDTEIGMHVKFVQIPIRTAQKDIGLARATMLTSRPRLIGGARAVYDETLIK</sequence>
<gene>
    <name evidence="2" type="ORF">LOSG293_020300</name>
</gene>
<protein>
    <recommendedName>
        <fullName evidence="1">UPF0340 protein LOSG293_020300</fullName>
    </recommendedName>
</protein>
<accession>A0A081BGC4</accession>
<comment type="caution">
    <text evidence="2">The sequence shown here is derived from an EMBL/GenBank/DDBJ whole genome shotgun (WGS) entry which is preliminary data.</text>
</comment>
<dbReference type="STRING" id="1291743.LOSG293_020300"/>
<evidence type="ECO:0000256" key="1">
    <source>
        <dbReference type="HAMAP-Rule" id="MF_00800"/>
    </source>
</evidence>
<comment type="similarity">
    <text evidence="1">Belongs to the UPF0340 family.</text>
</comment>
<dbReference type="InterPro" id="IPR028345">
    <property type="entry name" value="Antibiotic_NAT-like"/>
</dbReference>
<dbReference type="EMBL" id="BBJM01000002">
    <property type="protein sequence ID" value="GAK47092.1"/>
    <property type="molecule type" value="Genomic_DNA"/>
</dbReference>
<dbReference type="InterPro" id="IPR006340">
    <property type="entry name" value="DUF436"/>
</dbReference>
<name>A0A081BGC4_9LACO</name>
<dbReference type="PIRSF" id="PIRSF007510">
    <property type="entry name" value="UCP007510"/>
    <property type="match status" value="1"/>
</dbReference>
<evidence type="ECO:0000313" key="2">
    <source>
        <dbReference type="EMBL" id="GAK47092.1"/>
    </source>
</evidence>